<keyword evidence="1" id="KW-1133">Transmembrane helix</keyword>
<dbReference type="Proteomes" id="UP000192276">
    <property type="component" value="Unassembled WGS sequence"/>
</dbReference>
<name>A0A1V9FHP5_9BACT</name>
<sequence>MLCIRNFKQPFVIINGHLKLQTVLPELQTPWPRSGSGFFIPFDLPAVFNTLSFLFIFQYPRTNRLCAAKKTKTNGK</sequence>
<keyword evidence="1" id="KW-0472">Membrane</keyword>
<reference evidence="3" key="1">
    <citation type="submission" date="2016-04" db="EMBL/GenBank/DDBJ databases">
        <authorList>
            <person name="Chen L."/>
            <person name="Zhuang W."/>
            <person name="Wang G."/>
        </authorList>
    </citation>
    <scope>NUCLEOTIDE SEQUENCE [LARGE SCALE GENOMIC DNA]</scope>
    <source>
        <strain evidence="3">208</strain>
    </source>
</reference>
<proteinExistence type="predicted"/>
<keyword evidence="3" id="KW-1185">Reference proteome</keyword>
<evidence type="ECO:0000313" key="2">
    <source>
        <dbReference type="EMBL" id="OQP57899.1"/>
    </source>
</evidence>
<accession>A0A1V9FHP5</accession>
<gene>
    <name evidence="2" type="ORF">A4R26_23630</name>
</gene>
<dbReference type="EMBL" id="LWBP01000190">
    <property type="protein sequence ID" value="OQP57899.1"/>
    <property type="molecule type" value="Genomic_DNA"/>
</dbReference>
<dbReference type="AlphaFoldDB" id="A0A1V9FHP5"/>
<organism evidence="2 3">
    <name type="scientific">Niastella populi</name>
    <dbReference type="NCBI Taxonomy" id="550983"/>
    <lineage>
        <taxon>Bacteria</taxon>
        <taxon>Pseudomonadati</taxon>
        <taxon>Bacteroidota</taxon>
        <taxon>Chitinophagia</taxon>
        <taxon>Chitinophagales</taxon>
        <taxon>Chitinophagaceae</taxon>
        <taxon>Niastella</taxon>
    </lineage>
</organism>
<keyword evidence="1" id="KW-0812">Transmembrane</keyword>
<protein>
    <submittedName>
        <fullName evidence="2">Uncharacterized protein</fullName>
    </submittedName>
</protein>
<feature type="transmembrane region" description="Helical" evidence="1">
    <location>
        <begin position="38"/>
        <end position="57"/>
    </location>
</feature>
<evidence type="ECO:0000256" key="1">
    <source>
        <dbReference type="SAM" id="Phobius"/>
    </source>
</evidence>
<evidence type="ECO:0000313" key="3">
    <source>
        <dbReference type="Proteomes" id="UP000192276"/>
    </source>
</evidence>
<comment type="caution">
    <text evidence="2">The sequence shown here is derived from an EMBL/GenBank/DDBJ whole genome shotgun (WGS) entry which is preliminary data.</text>
</comment>